<dbReference type="RefSeq" id="WP_184585139.1">
    <property type="nucleotide sequence ID" value="NZ_JACHJT010000002.1"/>
</dbReference>
<feature type="compositionally biased region" description="Basic and acidic residues" evidence="9">
    <location>
        <begin position="123"/>
        <end position="132"/>
    </location>
</feature>
<evidence type="ECO:0000256" key="7">
    <source>
        <dbReference type="ARBA" id="ARBA00034000"/>
    </source>
</evidence>
<keyword evidence="6" id="KW-0511">Multifunctional enzyme</keyword>
<evidence type="ECO:0000313" key="14">
    <source>
        <dbReference type="Proteomes" id="UP000523007"/>
    </source>
</evidence>
<dbReference type="InterPro" id="IPR023346">
    <property type="entry name" value="Lysozyme-like_dom_sf"/>
</dbReference>
<keyword evidence="10" id="KW-1133">Transmembrane helix</keyword>
<evidence type="ECO:0000256" key="8">
    <source>
        <dbReference type="ARBA" id="ARBA00049902"/>
    </source>
</evidence>
<name>A0A7W7RNR6_9ACTN</name>
<feature type="compositionally biased region" description="Acidic residues" evidence="9">
    <location>
        <begin position="817"/>
        <end position="827"/>
    </location>
</feature>
<dbReference type="AlphaFoldDB" id="A0A7W7RNR6"/>
<feature type="compositionally biased region" description="Low complexity" evidence="9">
    <location>
        <begin position="64"/>
        <end position="78"/>
    </location>
</feature>
<dbReference type="PANTHER" id="PTHR32282">
    <property type="entry name" value="BINDING PROTEIN TRANSPEPTIDASE, PUTATIVE-RELATED"/>
    <property type="match status" value="1"/>
</dbReference>
<evidence type="ECO:0000313" key="13">
    <source>
        <dbReference type="EMBL" id="MBB4935402.1"/>
    </source>
</evidence>
<keyword evidence="14" id="KW-1185">Reference proteome</keyword>
<feature type="transmembrane region" description="Helical" evidence="10">
    <location>
        <begin position="145"/>
        <end position="165"/>
    </location>
</feature>
<dbReference type="SUPFAM" id="SSF56601">
    <property type="entry name" value="beta-lactamase/transpeptidase-like"/>
    <property type="match status" value="1"/>
</dbReference>
<keyword evidence="10" id="KW-0472">Membrane</keyword>
<evidence type="ECO:0000256" key="5">
    <source>
        <dbReference type="ARBA" id="ARBA00022801"/>
    </source>
</evidence>
<evidence type="ECO:0000256" key="2">
    <source>
        <dbReference type="ARBA" id="ARBA00022670"/>
    </source>
</evidence>
<protein>
    <submittedName>
        <fullName evidence="13">Membrane peptidoglycan carboxypeptidase</fullName>
    </submittedName>
</protein>
<feature type="domain" description="Glycosyl transferase family 51" evidence="12">
    <location>
        <begin position="198"/>
        <end position="365"/>
    </location>
</feature>
<dbReference type="InterPro" id="IPR001264">
    <property type="entry name" value="Glyco_trans_51"/>
</dbReference>
<evidence type="ECO:0000256" key="6">
    <source>
        <dbReference type="ARBA" id="ARBA00023268"/>
    </source>
</evidence>
<dbReference type="InterPro" id="IPR012338">
    <property type="entry name" value="Beta-lactam/transpept-like"/>
</dbReference>
<reference evidence="13 14" key="1">
    <citation type="submission" date="2020-08" db="EMBL/GenBank/DDBJ databases">
        <title>Sequencing the genomes of 1000 actinobacteria strains.</title>
        <authorList>
            <person name="Klenk H.-P."/>
        </authorList>
    </citation>
    <scope>NUCLEOTIDE SEQUENCE [LARGE SCALE GENOMIC DNA]</scope>
    <source>
        <strain evidence="13 14">DSM 102030</strain>
    </source>
</reference>
<comment type="caution">
    <text evidence="13">The sequence shown here is derived from an EMBL/GenBank/DDBJ whole genome shotgun (WGS) entry which is preliminary data.</text>
</comment>
<feature type="compositionally biased region" description="Low complexity" evidence="9">
    <location>
        <begin position="786"/>
        <end position="797"/>
    </location>
</feature>
<dbReference type="EMBL" id="JACHJT010000002">
    <property type="protein sequence ID" value="MBB4935402.1"/>
    <property type="molecule type" value="Genomic_DNA"/>
</dbReference>
<dbReference type="PANTHER" id="PTHR32282:SF34">
    <property type="entry name" value="PENICILLIN-BINDING PROTEIN 1A"/>
    <property type="match status" value="1"/>
</dbReference>
<evidence type="ECO:0000256" key="10">
    <source>
        <dbReference type="SAM" id="Phobius"/>
    </source>
</evidence>
<proteinExistence type="predicted"/>
<dbReference type="GO" id="GO:0008658">
    <property type="term" value="F:penicillin binding"/>
    <property type="evidence" value="ECO:0007669"/>
    <property type="project" value="InterPro"/>
</dbReference>
<evidence type="ECO:0000259" key="12">
    <source>
        <dbReference type="Pfam" id="PF00912"/>
    </source>
</evidence>
<evidence type="ECO:0000259" key="11">
    <source>
        <dbReference type="Pfam" id="PF00905"/>
    </source>
</evidence>
<feature type="compositionally biased region" description="Acidic residues" evidence="9">
    <location>
        <begin position="762"/>
        <end position="785"/>
    </location>
</feature>
<organism evidence="13 14">
    <name type="scientific">Lipingzhangella halophila</name>
    <dbReference type="NCBI Taxonomy" id="1783352"/>
    <lineage>
        <taxon>Bacteria</taxon>
        <taxon>Bacillati</taxon>
        <taxon>Actinomycetota</taxon>
        <taxon>Actinomycetes</taxon>
        <taxon>Streptosporangiales</taxon>
        <taxon>Nocardiopsidaceae</taxon>
        <taxon>Lipingzhangella</taxon>
    </lineage>
</organism>
<keyword evidence="2" id="KW-0645">Protease</keyword>
<dbReference type="InterPro" id="IPR050396">
    <property type="entry name" value="Glycosyltr_51/Transpeptidase"/>
</dbReference>
<keyword evidence="1 13" id="KW-0121">Carboxypeptidase</keyword>
<comment type="catalytic activity">
    <reaction evidence="8">
        <text>[GlcNAc-(1-&gt;4)-Mur2Ac(oyl-L-Ala-gamma-D-Glu-L-Lys-D-Ala-D-Ala)](n)-di-trans,octa-cis-undecaprenyl diphosphate + beta-D-GlcNAc-(1-&gt;4)-Mur2Ac(oyl-L-Ala-gamma-D-Glu-L-Lys-D-Ala-D-Ala)-di-trans,octa-cis-undecaprenyl diphosphate = [GlcNAc-(1-&gt;4)-Mur2Ac(oyl-L-Ala-gamma-D-Glu-L-Lys-D-Ala-D-Ala)](n+1)-di-trans,octa-cis-undecaprenyl diphosphate + di-trans,octa-cis-undecaprenyl diphosphate + H(+)</text>
        <dbReference type="Rhea" id="RHEA:23708"/>
        <dbReference type="Rhea" id="RHEA-COMP:9602"/>
        <dbReference type="Rhea" id="RHEA-COMP:9603"/>
        <dbReference type="ChEBI" id="CHEBI:15378"/>
        <dbReference type="ChEBI" id="CHEBI:58405"/>
        <dbReference type="ChEBI" id="CHEBI:60033"/>
        <dbReference type="ChEBI" id="CHEBI:78435"/>
        <dbReference type="EC" id="2.4.99.28"/>
    </reaction>
</comment>
<evidence type="ECO:0000256" key="4">
    <source>
        <dbReference type="ARBA" id="ARBA00022679"/>
    </source>
</evidence>
<feature type="region of interest" description="Disordered" evidence="9">
    <location>
        <begin position="1"/>
        <end position="132"/>
    </location>
</feature>
<dbReference type="InterPro" id="IPR036950">
    <property type="entry name" value="PBP_transglycosylase"/>
</dbReference>
<sequence length="846" mass="90421">MSTERRRSAGGRRRAGEPARDSDRAGGQRRPREDDGGFWNDAPERQSRAGRTGHDPRDARANQPPRSRSAAESGAAAEGGRRRAAGGGGDRGRRSASHGARAEGGRRAASGGRGSGSGRRRPPGRDDHDDRGPFKRFFAKAWKPALITLGLMFVAGVAVFGVLYAQTPDPAELHEQADAQLASTSIQYADGSEAVTTGELNRVPVEAGDIPEPVINGVLGSEQRNFYEEPGISVSGTMRAVLTGGQAGGGSTITQQMARNYYGGLSQERSYVRKIKEILISIKVGRSLPPEQILAQYLNTIYFGRDAYGIQAAAQAYFGKDVGELNEAEGAFIGAIIQQPSNFQNVEADSEMAEILQERWEYSVNGMVEMHEDNPDRGISQAEADKLEFPETIDYEAGDNLSGSKGYIKTAVEEELQERYGIAPEEVATSGYRVQTSLDEELMKAAEDAFSETLPDMPEETLMGLAAVDPKTGEIQAFHGGRDFTTEANNSLTHRAQAGSAFKPYVLATGLEQGIGLKSTFDGDSPQEFPGVEEEIQNDSNQSYGEVDLIQSTADSINTAYVELAVQTTPEAVVETAKASGIEEEQFETAAMGPNIALGTYQLTALDQAAGFSTFANNGTHMPQHMVTEVVGSEGEEIEPNDADQLEQGTKAFSPEIAADATHAMTQVVENGGGDAAALDDGRPVAGKTGTSNEAKSAWFVGFTPQLSTSVSLSRSDGEQLVIPGVNDVYGGTTSARIWKAFMDNAMEGKEVEEFPGPAWVGDEESYVPEPEPSEEPEETEEPTEEPSTPSTPTETPTIPPRDDCEPPMQDLPHCDEEGDDGDDGEESPGPGGPPNDDDDDSGIGW</sequence>
<dbReference type="GO" id="GO:0009252">
    <property type="term" value="P:peptidoglycan biosynthetic process"/>
    <property type="evidence" value="ECO:0007669"/>
    <property type="project" value="TreeGrafter"/>
</dbReference>
<dbReference type="GO" id="GO:0009002">
    <property type="term" value="F:serine-type D-Ala-D-Ala carboxypeptidase activity"/>
    <property type="evidence" value="ECO:0007669"/>
    <property type="project" value="UniProtKB-EC"/>
</dbReference>
<evidence type="ECO:0000256" key="1">
    <source>
        <dbReference type="ARBA" id="ARBA00022645"/>
    </source>
</evidence>
<dbReference type="InterPro" id="IPR001460">
    <property type="entry name" value="PCN-bd_Tpept"/>
</dbReference>
<dbReference type="GO" id="GO:0006508">
    <property type="term" value="P:proteolysis"/>
    <property type="evidence" value="ECO:0007669"/>
    <property type="project" value="UniProtKB-KW"/>
</dbReference>
<dbReference type="Gene3D" id="1.10.3810.10">
    <property type="entry name" value="Biosynthetic peptidoglycan transglycosylase-like"/>
    <property type="match status" value="1"/>
</dbReference>
<feature type="compositionally biased region" description="Basic and acidic residues" evidence="9">
    <location>
        <begin position="42"/>
        <end position="60"/>
    </location>
</feature>
<feature type="compositionally biased region" description="Basic and acidic residues" evidence="9">
    <location>
        <begin position="14"/>
        <end position="35"/>
    </location>
</feature>
<gene>
    <name evidence="13" type="ORF">F4561_006296</name>
</gene>
<dbReference type="Proteomes" id="UP000523007">
    <property type="component" value="Unassembled WGS sequence"/>
</dbReference>
<dbReference type="GO" id="GO:0008955">
    <property type="term" value="F:peptidoglycan glycosyltransferase activity"/>
    <property type="evidence" value="ECO:0007669"/>
    <property type="project" value="UniProtKB-EC"/>
</dbReference>
<feature type="compositionally biased region" description="Acidic residues" evidence="9">
    <location>
        <begin position="836"/>
        <end position="846"/>
    </location>
</feature>
<feature type="region of interest" description="Disordered" evidence="9">
    <location>
        <begin position="754"/>
        <end position="846"/>
    </location>
</feature>
<keyword evidence="5" id="KW-0378">Hydrolase</keyword>
<accession>A0A7W7RNR6</accession>
<dbReference type="Gene3D" id="3.40.710.10">
    <property type="entry name" value="DD-peptidase/beta-lactamase superfamily"/>
    <property type="match status" value="1"/>
</dbReference>
<dbReference type="GO" id="GO:0030288">
    <property type="term" value="C:outer membrane-bounded periplasmic space"/>
    <property type="evidence" value="ECO:0007669"/>
    <property type="project" value="TreeGrafter"/>
</dbReference>
<evidence type="ECO:0000256" key="3">
    <source>
        <dbReference type="ARBA" id="ARBA00022676"/>
    </source>
</evidence>
<keyword evidence="3" id="KW-0328">Glycosyltransferase</keyword>
<keyword evidence="10" id="KW-0812">Transmembrane</keyword>
<keyword evidence="4" id="KW-0808">Transferase</keyword>
<dbReference type="SUPFAM" id="SSF53955">
    <property type="entry name" value="Lysozyme-like"/>
    <property type="match status" value="1"/>
</dbReference>
<evidence type="ECO:0000256" key="9">
    <source>
        <dbReference type="SAM" id="MobiDB-lite"/>
    </source>
</evidence>
<dbReference type="Pfam" id="PF00905">
    <property type="entry name" value="Transpeptidase"/>
    <property type="match status" value="1"/>
</dbReference>
<comment type="catalytic activity">
    <reaction evidence="7">
        <text>Preferential cleavage: (Ac)2-L-Lys-D-Ala-|-D-Ala. Also transpeptidation of peptidyl-alanyl moieties that are N-acyl substituents of D-alanine.</text>
        <dbReference type="EC" id="3.4.16.4"/>
    </reaction>
</comment>
<feature type="domain" description="Penicillin-binding protein transpeptidase" evidence="11">
    <location>
        <begin position="465"/>
        <end position="708"/>
    </location>
</feature>
<dbReference type="Pfam" id="PF00912">
    <property type="entry name" value="Transgly"/>
    <property type="match status" value="1"/>
</dbReference>